<dbReference type="Pfam" id="PF01487">
    <property type="entry name" value="DHquinase_I"/>
    <property type="match status" value="1"/>
</dbReference>
<dbReference type="SUPFAM" id="SSF52540">
    <property type="entry name" value="P-loop containing nucleoside triphosphate hydrolases"/>
    <property type="match status" value="1"/>
</dbReference>
<dbReference type="SUPFAM" id="SSF51735">
    <property type="entry name" value="NAD(P)-binding Rossmann-fold domains"/>
    <property type="match status" value="1"/>
</dbReference>
<keyword evidence="8" id="KW-1185">Reference proteome</keyword>
<dbReference type="InterPro" id="IPR046346">
    <property type="entry name" value="Aminoacid_DH-like_N_sf"/>
</dbReference>
<dbReference type="PANTHER" id="PTHR21089:SF1">
    <property type="entry name" value="BIFUNCTIONAL 3-DEHYDROQUINATE DEHYDRATASE_SHIKIMATE DEHYDROGENASE, CHLOROPLASTIC"/>
    <property type="match status" value="1"/>
</dbReference>
<protein>
    <recommendedName>
        <fullName evidence="9">Quinate repressor protein</fullName>
    </recommendedName>
</protein>
<dbReference type="GO" id="GO:0009423">
    <property type="term" value="P:chorismate biosynthetic process"/>
    <property type="evidence" value="ECO:0007669"/>
    <property type="project" value="TreeGrafter"/>
</dbReference>
<evidence type="ECO:0000259" key="5">
    <source>
        <dbReference type="Pfam" id="PF08501"/>
    </source>
</evidence>
<dbReference type="InterPro" id="IPR027417">
    <property type="entry name" value="P-loop_NTPase"/>
</dbReference>
<evidence type="ECO:0000256" key="1">
    <source>
        <dbReference type="ARBA" id="ARBA00006477"/>
    </source>
</evidence>
<feature type="region of interest" description="Disordered" evidence="3">
    <location>
        <begin position="1"/>
        <end position="24"/>
    </location>
</feature>
<dbReference type="Gene3D" id="3.40.50.10860">
    <property type="entry name" value="Leucine Dehydrogenase, chain A, domain 1"/>
    <property type="match status" value="1"/>
</dbReference>
<dbReference type="Proteomes" id="UP000809789">
    <property type="component" value="Unassembled WGS sequence"/>
</dbReference>
<evidence type="ECO:0008006" key="9">
    <source>
        <dbReference type="Google" id="ProtNLM"/>
    </source>
</evidence>
<sequence>MHAHSRSTPAKDSRPATKRRRRDDTAATLDLLSTSHPVSSSLVADETLHNQEVPASQPMTESASIIPSEANAVSQTAGADVSFVLVGSKGSGLSTLAVIAARALKYRTLDVDALFKKRFELSMVGYIRQHGKESFRNKIASTLIAITNQYDQGHIIVCGAEALESSGQAILQDYAKLHPVILVNRDPTIICKYLGVPATRDVLRMMEQSQKIYRQLSSYEFYNIEEEPWDATLSARLSLSLGRYHQRTAQRQILRKAKENFVRFLRNLTRRGDDTTGSLYPTLPELRPYSNALQLPVACVAKGSSPGWLSSIDYDAIELIVAADMLYCDVESGDRLSLALQMIRQETSAPVIFHVVHGDVQSKTKYLRTIQFGIRLLPEFVTIDLDCEDQELRHVFQMKEQIRLIGHTLFEQLDWTSNELMDKVDRALDLGCHIIRFVKKTNSPIDEDACRAFAYTARQRTTVPIIAYNTGVASRRSAIFNDCLSPVTSAHIPAEPGRPLISVPERHKALFASFVYQPLRFYIFGASVNYSLSPSLHNAGFRAIGMPHEYGIRQSKAMNEFLGMVDESFGGASVSLPFKSDIVCLLDSLSEAARIIQAVNTVLPARHKCYPSGPDKHECQTLRNTSGTINRLHGENTDWLALYTCVTRHLSTANAISTNTAALVIGAGGMARAALYALIKLGVKRIVMWNRTHDRALKVAEHFMESCALSGGLSGSALSSRQTSPPNDLSIQVVHSLEDPWPQGVAQPTIVMCTIPAHQTDDQMPPNFTIPKPWFQSQYGGVVVELSYKAPWTPLLQQVCDHSERGWTIVEPLEVLTEQAYAQFELFTGKPAPRKIMEKSAFDNYVKIHGDAAIRP</sequence>
<dbReference type="InterPro" id="IPR006151">
    <property type="entry name" value="Shikm_DH/Glu-tRNA_Rdtase"/>
</dbReference>
<dbReference type="GO" id="GO:0003855">
    <property type="term" value="F:3-dehydroquinate dehydratase activity"/>
    <property type="evidence" value="ECO:0007669"/>
    <property type="project" value="InterPro"/>
</dbReference>
<evidence type="ECO:0000259" key="4">
    <source>
        <dbReference type="Pfam" id="PF01488"/>
    </source>
</evidence>
<dbReference type="Gene3D" id="3.40.50.720">
    <property type="entry name" value="NAD(P)-binding Rossmann-like Domain"/>
    <property type="match status" value="1"/>
</dbReference>
<gene>
    <name evidence="7" type="ORF">KVT40_001092</name>
</gene>
<dbReference type="SUPFAM" id="SSF53223">
    <property type="entry name" value="Aminoacid dehydrogenase-like, N-terminal domain"/>
    <property type="match status" value="1"/>
</dbReference>
<dbReference type="InterPro" id="IPR041121">
    <property type="entry name" value="SDH_C"/>
</dbReference>
<dbReference type="CDD" id="cd01065">
    <property type="entry name" value="NAD_bind_Shikimate_DH"/>
    <property type="match status" value="1"/>
</dbReference>
<evidence type="ECO:0000256" key="3">
    <source>
        <dbReference type="SAM" id="MobiDB-lite"/>
    </source>
</evidence>
<comment type="similarity">
    <text evidence="2">In the N-terminal section; belongs to the shikimate kinase family.</text>
</comment>
<dbReference type="PANTHER" id="PTHR21089">
    <property type="entry name" value="SHIKIMATE DEHYDROGENASE"/>
    <property type="match status" value="1"/>
</dbReference>
<dbReference type="CDD" id="cd00502">
    <property type="entry name" value="DHQase_I"/>
    <property type="match status" value="1"/>
</dbReference>
<dbReference type="AlphaFoldDB" id="A0A8K0PKW8"/>
<evidence type="ECO:0000256" key="2">
    <source>
        <dbReference type="ARBA" id="ARBA00009349"/>
    </source>
</evidence>
<dbReference type="Gene3D" id="3.20.20.70">
    <property type="entry name" value="Aldolase class I"/>
    <property type="match status" value="1"/>
</dbReference>
<proteinExistence type="inferred from homology"/>
<evidence type="ECO:0000313" key="7">
    <source>
        <dbReference type="EMBL" id="KAG8631952.1"/>
    </source>
</evidence>
<dbReference type="InterPro" id="IPR036291">
    <property type="entry name" value="NAD(P)-bd_dom_sf"/>
</dbReference>
<dbReference type="Gene3D" id="3.40.50.300">
    <property type="entry name" value="P-loop containing nucleotide triphosphate hydrolases"/>
    <property type="match status" value="1"/>
</dbReference>
<dbReference type="Pfam" id="PF01488">
    <property type="entry name" value="Shikimate_DH"/>
    <property type="match status" value="1"/>
</dbReference>
<dbReference type="InterPro" id="IPR013785">
    <property type="entry name" value="Aldolase_TIM"/>
</dbReference>
<feature type="domain" description="Shikimate dehydrogenase substrate binding N-terminal" evidence="5">
    <location>
        <begin position="523"/>
        <end position="602"/>
    </location>
</feature>
<dbReference type="InterPro" id="IPR031322">
    <property type="entry name" value="Shikimate/glucono_kinase"/>
</dbReference>
<dbReference type="InterPro" id="IPR022893">
    <property type="entry name" value="Shikimate_DH_fam"/>
</dbReference>
<feature type="domain" description="Quinate/shikimate 5-dehydrogenase/glutamyl-tRNA reductase" evidence="4">
    <location>
        <begin position="659"/>
        <end position="705"/>
    </location>
</feature>
<name>A0A8K0PKW8_9PEZI</name>
<accession>A0A8K0PKW8</accession>
<dbReference type="EMBL" id="JAESVG020000001">
    <property type="protein sequence ID" value="KAG8631952.1"/>
    <property type="molecule type" value="Genomic_DNA"/>
</dbReference>
<reference evidence="7" key="1">
    <citation type="submission" date="2021-07" db="EMBL/GenBank/DDBJ databases">
        <title>Elsinoe batatas strain:CRI-CJ2 Genome sequencing and assembly.</title>
        <authorList>
            <person name="Huang L."/>
        </authorList>
    </citation>
    <scope>NUCLEOTIDE SEQUENCE</scope>
    <source>
        <strain evidence="7">CRI-CJ2</strain>
    </source>
</reference>
<evidence type="ECO:0000313" key="8">
    <source>
        <dbReference type="Proteomes" id="UP000809789"/>
    </source>
</evidence>
<dbReference type="Pfam" id="PF01202">
    <property type="entry name" value="SKI"/>
    <property type="match status" value="1"/>
</dbReference>
<dbReference type="Pfam" id="PF18317">
    <property type="entry name" value="SDH_C"/>
    <property type="match status" value="1"/>
</dbReference>
<dbReference type="InterPro" id="IPR001381">
    <property type="entry name" value="DHquinase_I"/>
</dbReference>
<comment type="caution">
    <text evidence="7">The sequence shown here is derived from an EMBL/GenBank/DDBJ whole genome shotgun (WGS) entry which is preliminary data.</text>
</comment>
<dbReference type="OrthoDB" id="4415835at2759"/>
<dbReference type="GO" id="GO:0004764">
    <property type="term" value="F:shikimate 3-dehydrogenase (NADP+) activity"/>
    <property type="evidence" value="ECO:0007669"/>
    <property type="project" value="InterPro"/>
</dbReference>
<evidence type="ECO:0000259" key="6">
    <source>
        <dbReference type="Pfam" id="PF18317"/>
    </source>
</evidence>
<dbReference type="Pfam" id="PF08501">
    <property type="entry name" value="Shikimate_dh_N"/>
    <property type="match status" value="1"/>
</dbReference>
<dbReference type="SUPFAM" id="SSF51569">
    <property type="entry name" value="Aldolase"/>
    <property type="match status" value="1"/>
</dbReference>
<dbReference type="GO" id="GO:0019632">
    <property type="term" value="P:shikimate metabolic process"/>
    <property type="evidence" value="ECO:0007669"/>
    <property type="project" value="TreeGrafter"/>
</dbReference>
<feature type="domain" description="SDH C-terminal" evidence="6">
    <location>
        <begin position="813"/>
        <end position="840"/>
    </location>
</feature>
<dbReference type="InterPro" id="IPR013708">
    <property type="entry name" value="Shikimate_DH-bd_N"/>
</dbReference>
<organism evidence="7 8">
    <name type="scientific">Elsinoe batatas</name>
    <dbReference type="NCBI Taxonomy" id="2601811"/>
    <lineage>
        <taxon>Eukaryota</taxon>
        <taxon>Fungi</taxon>
        <taxon>Dikarya</taxon>
        <taxon>Ascomycota</taxon>
        <taxon>Pezizomycotina</taxon>
        <taxon>Dothideomycetes</taxon>
        <taxon>Dothideomycetidae</taxon>
        <taxon>Myriangiales</taxon>
        <taxon>Elsinoaceae</taxon>
        <taxon>Elsinoe</taxon>
    </lineage>
</organism>
<comment type="similarity">
    <text evidence="1">In the 2nd section; belongs to the type-I 3-dehydroquinase family.</text>
</comment>